<reference evidence="1" key="1">
    <citation type="submission" date="2023-07" db="EMBL/GenBank/DDBJ databases">
        <authorList>
            <consortium name="CYATHOMIX"/>
        </authorList>
    </citation>
    <scope>NUCLEOTIDE SEQUENCE</scope>
    <source>
        <strain evidence="1">N/A</strain>
    </source>
</reference>
<sequence length="69" mass="8503">MYLKTNPIEQNPLVQKIEDWVYGDCNRNIPDTIIFKVYYRTWETWDKVAYELARNNDFRLLYKPLCKVR</sequence>
<dbReference type="Proteomes" id="UP001176961">
    <property type="component" value="Unassembled WGS sequence"/>
</dbReference>
<evidence type="ECO:0000313" key="1">
    <source>
        <dbReference type="EMBL" id="CAJ0599805.1"/>
    </source>
</evidence>
<accession>A0AA36GX67</accession>
<proteinExistence type="predicted"/>
<evidence type="ECO:0000313" key="2">
    <source>
        <dbReference type="Proteomes" id="UP001176961"/>
    </source>
</evidence>
<name>A0AA36GX67_CYLNA</name>
<comment type="caution">
    <text evidence="1">The sequence shown here is derived from an EMBL/GenBank/DDBJ whole genome shotgun (WGS) entry which is preliminary data.</text>
</comment>
<keyword evidence="2" id="KW-1185">Reference proteome</keyword>
<organism evidence="1 2">
    <name type="scientific">Cylicocyclus nassatus</name>
    <name type="common">Nematode worm</name>
    <dbReference type="NCBI Taxonomy" id="53992"/>
    <lineage>
        <taxon>Eukaryota</taxon>
        <taxon>Metazoa</taxon>
        <taxon>Ecdysozoa</taxon>
        <taxon>Nematoda</taxon>
        <taxon>Chromadorea</taxon>
        <taxon>Rhabditida</taxon>
        <taxon>Rhabditina</taxon>
        <taxon>Rhabditomorpha</taxon>
        <taxon>Strongyloidea</taxon>
        <taxon>Strongylidae</taxon>
        <taxon>Cylicocyclus</taxon>
    </lineage>
</organism>
<protein>
    <submittedName>
        <fullName evidence="1">Uncharacterized protein</fullName>
    </submittedName>
</protein>
<gene>
    <name evidence="1" type="ORF">CYNAS_LOCUS11788</name>
</gene>
<dbReference type="EMBL" id="CATQJL010000223">
    <property type="protein sequence ID" value="CAJ0599805.1"/>
    <property type="molecule type" value="Genomic_DNA"/>
</dbReference>
<dbReference type="AlphaFoldDB" id="A0AA36GX67"/>